<feature type="coiled-coil region" evidence="1">
    <location>
        <begin position="17"/>
        <end position="44"/>
    </location>
</feature>
<feature type="region of interest" description="Disordered" evidence="2">
    <location>
        <begin position="174"/>
        <end position="203"/>
    </location>
</feature>
<dbReference type="EMBL" id="JAQGEF010000001">
    <property type="protein sequence ID" value="MDA3613232.1"/>
    <property type="molecule type" value="Genomic_DNA"/>
</dbReference>
<proteinExistence type="predicted"/>
<feature type="compositionally biased region" description="Polar residues" evidence="2">
    <location>
        <begin position="174"/>
        <end position="183"/>
    </location>
</feature>
<dbReference type="RefSeq" id="WP_407029565.1">
    <property type="nucleotide sequence ID" value="NZ_JAQGEF010000001.1"/>
</dbReference>
<evidence type="ECO:0000256" key="1">
    <source>
        <dbReference type="SAM" id="Coils"/>
    </source>
</evidence>
<organism evidence="3 4">
    <name type="scientific">Polluticaenibacter yanchengensis</name>
    <dbReference type="NCBI Taxonomy" id="3014562"/>
    <lineage>
        <taxon>Bacteria</taxon>
        <taxon>Pseudomonadati</taxon>
        <taxon>Bacteroidota</taxon>
        <taxon>Chitinophagia</taxon>
        <taxon>Chitinophagales</taxon>
        <taxon>Chitinophagaceae</taxon>
        <taxon>Polluticaenibacter</taxon>
    </lineage>
</organism>
<evidence type="ECO:0000313" key="4">
    <source>
        <dbReference type="Proteomes" id="UP001210231"/>
    </source>
</evidence>
<evidence type="ECO:0000256" key="2">
    <source>
        <dbReference type="SAM" id="MobiDB-lite"/>
    </source>
</evidence>
<protein>
    <recommendedName>
        <fullName evidence="5">J domain-containing protein</fullName>
    </recommendedName>
</protein>
<accession>A0ABT4UEF8</accession>
<gene>
    <name evidence="3" type="ORF">O3P16_00305</name>
</gene>
<evidence type="ECO:0000313" key="3">
    <source>
        <dbReference type="EMBL" id="MDA3613232.1"/>
    </source>
</evidence>
<comment type="caution">
    <text evidence="3">The sequence shown here is derived from an EMBL/GenBank/DDBJ whole genome shotgun (WGS) entry which is preliminary data.</text>
</comment>
<name>A0ABT4UEF8_9BACT</name>
<keyword evidence="4" id="KW-1185">Reference proteome</keyword>
<keyword evidence="1" id="KW-0175">Coiled coil</keyword>
<reference evidence="3 4" key="1">
    <citation type="submission" date="2022-12" db="EMBL/GenBank/DDBJ databases">
        <title>Chitinophagaceae gen. sp. nov., a new member of the family Chitinophagaceae, isolated from soil in a chemical factory.</title>
        <authorList>
            <person name="Ke Z."/>
        </authorList>
    </citation>
    <scope>NUCLEOTIDE SEQUENCE [LARGE SCALE GENOMIC DNA]</scope>
    <source>
        <strain evidence="3 4">LY-5</strain>
    </source>
</reference>
<sequence>MSHTNSLVIKAKDGGLLSKEQKMFNRLTLQIESLNRKIKENEILLEQQLKYYHENILPANLEIAGQKINIAILISDCAEKIKLSKTQSSDFAETILVLLTDAFQYVVPTAEQEAIYDKWSANTYQEAIDSRLYEEKQELIEVLEFFGIDMDKVDFNNPEDMAELQRKILEMQQTASENSGYSKNQKKSRTQLKKEAQQKETEAIQNKSIRDIYISLAKVLHPDSSDDSLDMTQKEELMKRLVNAYEKKDLPTLLALEIEWLNKQQNNIAEISEQKLNAYIRVLKDRVNNLNDEFFKLVNHPRYQDLGEEVLSSIKSGLQYQEKLNNRLKGTLKKYASDAAQLSNPEDMKAAFKKYVADFMNDVRYYQYRMARAGRNGW</sequence>
<feature type="compositionally biased region" description="Basic and acidic residues" evidence="2">
    <location>
        <begin position="192"/>
        <end position="202"/>
    </location>
</feature>
<dbReference type="Proteomes" id="UP001210231">
    <property type="component" value="Unassembled WGS sequence"/>
</dbReference>
<evidence type="ECO:0008006" key="5">
    <source>
        <dbReference type="Google" id="ProtNLM"/>
    </source>
</evidence>